<dbReference type="EMBL" id="JAFCLK010000027">
    <property type="protein sequence ID" value="MBR1139191.1"/>
    <property type="molecule type" value="Genomic_DNA"/>
</dbReference>
<keyword evidence="1 4" id="KW-0378">Hydrolase</keyword>
<evidence type="ECO:0000313" key="5">
    <source>
        <dbReference type="Proteomes" id="UP001314635"/>
    </source>
</evidence>
<dbReference type="Gene3D" id="3.40.50.1820">
    <property type="entry name" value="alpha/beta hydrolase"/>
    <property type="match status" value="1"/>
</dbReference>
<keyword evidence="2" id="KW-0732">Signal</keyword>
<dbReference type="RefSeq" id="WP_211400780.1">
    <property type="nucleotide sequence ID" value="NZ_JAFCLK010000027.1"/>
</dbReference>
<dbReference type="InterPro" id="IPR000073">
    <property type="entry name" value="AB_hydrolase_1"/>
</dbReference>
<dbReference type="InterPro" id="IPR029058">
    <property type="entry name" value="AB_hydrolase_fold"/>
</dbReference>
<reference evidence="5" key="1">
    <citation type="journal article" date="2021" name="ISME J.">
        <title>Evolutionary origin and ecological implication of a unique nif island in free-living Bradyrhizobium lineages.</title>
        <authorList>
            <person name="Tao J."/>
        </authorList>
    </citation>
    <scope>NUCLEOTIDE SEQUENCE [LARGE SCALE GENOMIC DNA]</scope>
    <source>
        <strain evidence="5">SZCCT0094</strain>
    </source>
</reference>
<gene>
    <name evidence="4" type="ORF">JQ619_25860</name>
</gene>
<proteinExistence type="predicted"/>
<comment type="caution">
    <text evidence="4">The sequence shown here is derived from an EMBL/GenBank/DDBJ whole genome shotgun (WGS) entry which is preliminary data.</text>
</comment>
<dbReference type="SUPFAM" id="SSF53474">
    <property type="entry name" value="alpha/beta-Hydrolases"/>
    <property type="match status" value="1"/>
</dbReference>
<keyword evidence="5" id="KW-1185">Reference proteome</keyword>
<name>A0ABS5GCZ2_9BRAD</name>
<sequence>MTRHIKAGFLRVVPALLTATLMTCVLAGNVSAAETKSPVHTPAVTAKQVTFGTIKVDDLNIAYREAGDPNAPKLVLLHGFPSSSHQYRNLIQALSGRFHVIAPDYQGFGNSDVPDPATYAYTFDGISETMEKFLAAKGFDHFGLFVQDYGGPVGFRIVGRHPELLDWLIIQNSNAYEEGFTPAWDGFRGALWKNRSPETEKPLAAFLTRDAIKSIYLHGATHPELISPDNWESDYGFMQRPGAVRLNLDLFYDYRKNVELYPVWQKFLRERHPKTIIFWGQDDVFFTPQGGEAFKKDLPNAEIHRLAGGHFAVEDNLDYIASNMIRFYNANVAKKR</sequence>
<feature type="domain" description="AB hydrolase-1" evidence="3">
    <location>
        <begin position="74"/>
        <end position="316"/>
    </location>
</feature>
<dbReference type="PRINTS" id="PR00111">
    <property type="entry name" value="ABHYDROLASE"/>
</dbReference>
<evidence type="ECO:0000256" key="1">
    <source>
        <dbReference type="ARBA" id="ARBA00022801"/>
    </source>
</evidence>
<dbReference type="PANTHER" id="PTHR42977:SF3">
    <property type="entry name" value="AB HYDROLASE-1 DOMAIN-CONTAINING PROTEIN"/>
    <property type="match status" value="1"/>
</dbReference>
<accession>A0ABS5GCZ2</accession>
<evidence type="ECO:0000259" key="3">
    <source>
        <dbReference type="Pfam" id="PF00561"/>
    </source>
</evidence>
<dbReference type="GO" id="GO:0016787">
    <property type="term" value="F:hydrolase activity"/>
    <property type="evidence" value="ECO:0007669"/>
    <property type="project" value="UniProtKB-KW"/>
</dbReference>
<evidence type="ECO:0000313" key="4">
    <source>
        <dbReference type="EMBL" id="MBR1139191.1"/>
    </source>
</evidence>
<evidence type="ECO:0000256" key="2">
    <source>
        <dbReference type="SAM" id="SignalP"/>
    </source>
</evidence>
<protein>
    <submittedName>
        <fullName evidence="4">Alpha/beta hydrolase</fullName>
    </submittedName>
</protein>
<feature type="chain" id="PRO_5047487573" evidence="2">
    <location>
        <begin position="33"/>
        <end position="336"/>
    </location>
</feature>
<dbReference type="InterPro" id="IPR051340">
    <property type="entry name" value="Haloalkane_dehalogenase"/>
</dbReference>
<feature type="signal peptide" evidence="2">
    <location>
        <begin position="1"/>
        <end position="32"/>
    </location>
</feature>
<dbReference type="Proteomes" id="UP001314635">
    <property type="component" value="Unassembled WGS sequence"/>
</dbReference>
<organism evidence="4 5">
    <name type="scientific">Bradyrhizobium denitrificans</name>
    <dbReference type="NCBI Taxonomy" id="2734912"/>
    <lineage>
        <taxon>Bacteria</taxon>
        <taxon>Pseudomonadati</taxon>
        <taxon>Pseudomonadota</taxon>
        <taxon>Alphaproteobacteria</taxon>
        <taxon>Hyphomicrobiales</taxon>
        <taxon>Nitrobacteraceae</taxon>
        <taxon>Bradyrhizobium</taxon>
    </lineage>
</organism>
<dbReference type="Pfam" id="PF00561">
    <property type="entry name" value="Abhydrolase_1"/>
    <property type="match status" value="1"/>
</dbReference>
<dbReference type="PANTHER" id="PTHR42977">
    <property type="entry name" value="HYDROLASE-RELATED"/>
    <property type="match status" value="1"/>
</dbReference>